<evidence type="ECO:0000313" key="3">
    <source>
        <dbReference type="Proteomes" id="UP001164746"/>
    </source>
</evidence>
<name>A0ABY7DRZ8_MYAAR</name>
<evidence type="ECO:0000313" key="1">
    <source>
        <dbReference type="EMBL" id="WAR00468.1"/>
    </source>
</evidence>
<accession>A0ABY7DRZ8</accession>
<reference evidence="2" key="1">
    <citation type="submission" date="2022-11" db="EMBL/GenBank/DDBJ databases">
        <title>Centuries of genome instability and evolution in soft-shell clam transmissible cancer (bioRxiv).</title>
        <authorList>
            <person name="Hart S.F.M."/>
            <person name="Yonemitsu M.A."/>
            <person name="Giersch R.M."/>
            <person name="Beal B.F."/>
            <person name="Arriagada G."/>
            <person name="Davis B.W."/>
            <person name="Ostrander E.A."/>
            <person name="Goff S.P."/>
            <person name="Metzger M.J."/>
        </authorList>
    </citation>
    <scope>NUCLEOTIDE SEQUENCE</scope>
    <source>
        <strain evidence="2">MELC-2E11</strain>
        <tissue evidence="2">Siphon/mantle</tissue>
    </source>
</reference>
<dbReference type="InterPro" id="IPR029375">
    <property type="entry name" value="CFAP141"/>
</dbReference>
<protein>
    <submittedName>
        <fullName evidence="2">Uncharacterized protein</fullName>
    </submittedName>
</protein>
<dbReference type="Pfam" id="PF15104">
    <property type="entry name" value="CFAP141"/>
    <property type="match status" value="1"/>
</dbReference>
<dbReference type="EMBL" id="CP111014">
    <property type="protein sequence ID" value="WAR00478.1"/>
    <property type="molecule type" value="Genomic_DNA"/>
</dbReference>
<gene>
    <name evidence="1" type="ORF">MAR_024840</name>
    <name evidence="2" type="ORF">MAR_024850</name>
</gene>
<evidence type="ECO:0000313" key="2">
    <source>
        <dbReference type="EMBL" id="WAR00478.1"/>
    </source>
</evidence>
<organism evidence="2 3">
    <name type="scientific">Mya arenaria</name>
    <name type="common">Soft-shell clam</name>
    <dbReference type="NCBI Taxonomy" id="6604"/>
    <lineage>
        <taxon>Eukaryota</taxon>
        <taxon>Metazoa</taxon>
        <taxon>Spiralia</taxon>
        <taxon>Lophotrochozoa</taxon>
        <taxon>Mollusca</taxon>
        <taxon>Bivalvia</taxon>
        <taxon>Autobranchia</taxon>
        <taxon>Heteroconchia</taxon>
        <taxon>Euheterodonta</taxon>
        <taxon>Imparidentia</taxon>
        <taxon>Neoheterodontei</taxon>
        <taxon>Myida</taxon>
        <taxon>Myoidea</taxon>
        <taxon>Myidae</taxon>
        <taxon>Mya</taxon>
    </lineage>
</organism>
<dbReference type="Proteomes" id="UP001164746">
    <property type="component" value="Chromosome 3"/>
</dbReference>
<sequence length="144" mass="16912">MAGTQPSYIETPWDRELITYDEIMADRENVVRLHKYNDFWDSLVKDVNTIVLKAEGKADADTEEACDKEKNVNQRAGWNENLEVASWKKRIQNEAEYIKSEIRMAAKASLAVRRVALKQQYERELAQWEKELALQGKTFYKQRI</sequence>
<proteinExistence type="predicted"/>
<dbReference type="EMBL" id="CP111014">
    <property type="protein sequence ID" value="WAR00468.1"/>
    <property type="molecule type" value="Genomic_DNA"/>
</dbReference>
<dbReference type="PANTHER" id="PTHR35818">
    <property type="entry name" value="C1ORF189"/>
    <property type="match status" value="1"/>
</dbReference>
<keyword evidence="3" id="KW-1185">Reference proteome</keyword>
<dbReference type="PANTHER" id="PTHR35818:SF1">
    <property type="entry name" value="CILIA- AND FLAGELLA-ASSOCIATED PROTEIN 141"/>
    <property type="match status" value="1"/>
</dbReference>